<protein>
    <submittedName>
        <fullName evidence="2">Thioredoxin</fullName>
    </submittedName>
</protein>
<dbReference type="Gene3D" id="3.40.30.10">
    <property type="entry name" value="Glutaredoxin"/>
    <property type="match status" value="1"/>
</dbReference>
<evidence type="ECO:0000313" key="2">
    <source>
        <dbReference type="EMBL" id="AZQ42765.1"/>
    </source>
</evidence>
<dbReference type="PROSITE" id="PS51257">
    <property type="entry name" value="PROKAR_LIPOPROTEIN"/>
    <property type="match status" value="1"/>
</dbReference>
<dbReference type="PANTHER" id="PTHR10438:SF405">
    <property type="entry name" value="THIOREDOXIN DOMAIN-CONTAINING PROTEIN"/>
    <property type="match status" value="1"/>
</dbReference>
<dbReference type="PANTHER" id="PTHR10438">
    <property type="entry name" value="THIOREDOXIN"/>
    <property type="match status" value="1"/>
</dbReference>
<dbReference type="InterPro" id="IPR013766">
    <property type="entry name" value="Thioredoxin_domain"/>
</dbReference>
<name>A0A3S9MUB3_9FLAO</name>
<dbReference type="AlphaFoldDB" id="A0A3S9MUB3"/>
<dbReference type="InterPro" id="IPR036249">
    <property type="entry name" value="Thioredoxin-like_sf"/>
</dbReference>
<dbReference type="KEGG" id="noj:EJ995_00390"/>
<dbReference type="CDD" id="cd02947">
    <property type="entry name" value="TRX_family"/>
    <property type="match status" value="1"/>
</dbReference>
<sequence length="206" mass="23174">MKKILLAAATATILSSCGTQKEAAQSTEEATTVAVVEMETEMGEEIEEETEIEPVISTVIDGHLRGLHNKDAFMEAPYSTWFVPEYESYTPDATVVNDLKTAMNGVEVRAFMGTWCGDSKRETPKFFKLMDQVGFDADNINLIAVDRSKQEPVALVDGFDVKRVPTFIFYRDGEELGRFVEYPRETLEKDIFKIVSGADYKHSYED</sequence>
<feature type="domain" description="Thioredoxin" evidence="1">
    <location>
        <begin position="77"/>
        <end position="200"/>
    </location>
</feature>
<dbReference type="InterPro" id="IPR050620">
    <property type="entry name" value="Thioredoxin_H-type-like"/>
</dbReference>
<keyword evidence="3" id="KW-1185">Reference proteome</keyword>
<evidence type="ECO:0000313" key="3">
    <source>
        <dbReference type="Proteomes" id="UP000279600"/>
    </source>
</evidence>
<accession>A0A3S9MUB3</accession>
<dbReference type="SUPFAM" id="SSF52833">
    <property type="entry name" value="Thioredoxin-like"/>
    <property type="match status" value="1"/>
</dbReference>
<dbReference type="Pfam" id="PF00085">
    <property type="entry name" value="Thioredoxin"/>
    <property type="match status" value="1"/>
</dbReference>
<dbReference type="RefSeq" id="WP_126444520.1">
    <property type="nucleotide sequence ID" value="NZ_CP034549.1"/>
</dbReference>
<proteinExistence type="predicted"/>
<dbReference type="PROSITE" id="PS51352">
    <property type="entry name" value="THIOREDOXIN_2"/>
    <property type="match status" value="1"/>
</dbReference>
<organism evidence="2 3">
    <name type="scientific">Nonlabens ponticola</name>
    <dbReference type="NCBI Taxonomy" id="2496866"/>
    <lineage>
        <taxon>Bacteria</taxon>
        <taxon>Pseudomonadati</taxon>
        <taxon>Bacteroidota</taxon>
        <taxon>Flavobacteriia</taxon>
        <taxon>Flavobacteriales</taxon>
        <taxon>Flavobacteriaceae</taxon>
        <taxon>Nonlabens</taxon>
    </lineage>
</organism>
<gene>
    <name evidence="2" type="ORF">EJ995_00390</name>
</gene>
<dbReference type="EMBL" id="CP034549">
    <property type="protein sequence ID" value="AZQ42765.1"/>
    <property type="molecule type" value="Genomic_DNA"/>
</dbReference>
<evidence type="ECO:0000259" key="1">
    <source>
        <dbReference type="PROSITE" id="PS51352"/>
    </source>
</evidence>
<dbReference type="Proteomes" id="UP000279600">
    <property type="component" value="Chromosome"/>
</dbReference>
<dbReference type="OrthoDB" id="6398367at2"/>
<reference evidence="2 3" key="1">
    <citation type="submission" date="2018-12" db="EMBL/GenBank/DDBJ databases">
        <title>Complete genome of Nonlabens sp. MJ115.</title>
        <authorList>
            <person name="Choi H.S."/>
            <person name="Jung J."/>
        </authorList>
    </citation>
    <scope>NUCLEOTIDE SEQUENCE [LARGE SCALE GENOMIC DNA]</scope>
    <source>
        <strain evidence="2 3">MJ115</strain>
    </source>
</reference>